<sequence length="138" mass="15457">MNRDYRHKIEAEFVGKKILEYLPTVLFSPVRDSAHDNIRLHRVSLSQQARLDPLSSFSQQGVVEPLHLVVLELGAAMSVTRSICPYALRHFEHIIPPPSVCVVMANNKHLRSSLSLYSYGGLWIASVCRALPMCLSGC</sequence>
<dbReference type="GeneID" id="109471314"/>
<dbReference type="Proteomes" id="UP000515135">
    <property type="component" value="Unplaced"/>
</dbReference>
<evidence type="ECO:0000313" key="2">
    <source>
        <dbReference type="RefSeq" id="XP_019626162.1"/>
    </source>
</evidence>
<keyword evidence="1" id="KW-1185">Reference proteome</keyword>
<organism evidence="1 2">
    <name type="scientific">Branchiostoma belcheri</name>
    <name type="common">Amphioxus</name>
    <dbReference type="NCBI Taxonomy" id="7741"/>
    <lineage>
        <taxon>Eukaryota</taxon>
        <taxon>Metazoa</taxon>
        <taxon>Chordata</taxon>
        <taxon>Cephalochordata</taxon>
        <taxon>Leptocardii</taxon>
        <taxon>Amphioxiformes</taxon>
        <taxon>Branchiostomatidae</taxon>
        <taxon>Branchiostoma</taxon>
    </lineage>
</organism>
<name>A0A6P4Z503_BRABE</name>
<dbReference type="KEGG" id="bbel:109471314"/>
<gene>
    <name evidence="2" type="primary">LOC109471314</name>
</gene>
<dbReference type="AlphaFoldDB" id="A0A6P4Z503"/>
<evidence type="ECO:0000313" key="1">
    <source>
        <dbReference type="Proteomes" id="UP000515135"/>
    </source>
</evidence>
<proteinExistence type="predicted"/>
<dbReference type="RefSeq" id="XP_019626162.1">
    <property type="nucleotide sequence ID" value="XM_019770603.1"/>
</dbReference>
<reference evidence="2" key="1">
    <citation type="submission" date="2025-08" db="UniProtKB">
        <authorList>
            <consortium name="RefSeq"/>
        </authorList>
    </citation>
    <scope>IDENTIFICATION</scope>
    <source>
        <tissue evidence="2">Gonad</tissue>
    </source>
</reference>
<accession>A0A6P4Z503</accession>
<protein>
    <submittedName>
        <fullName evidence="2">Uncharacterized protein LOC109471314</fullName>
    </submittedName>
</protein>